<evidence type="ECO:0000256" key="3">
    <source>
        <dbReference type="ARBA" id="ARBA00022448"/>
    </source>
</evidence>
<dbReference type="RefSeq" id="WP_212902533.1">
    <property type="nucleotide sequence ID" value="NZ_BOPZ01000003.1"/>
</dbReference>
<dbReference type="Gene3D" id="1.10.3720.10">
    <property type="entry name" value="MetI-like"/>
    <property type="match status" value="1"/>
</dbReference>
<feature type="transmembrane region" description="Helical" evidence="9">
    <location>
        <begin position="46"/>
        <end position="68"/>
    </location>
</feature>
<comment type="caution">
    <text evidence="12">The sequence shown here is derived from an EMBL/GenBank/DDBJ whole genome shotgun (WGS) entry which is preliminary data.</text>
</comment>
<gene>
    <name evidence="12" type="primary">modB</name>
    <name evidence="12" type="ORF">CPJCM30710_04430</name>
</gene>
<keyword evidence="13" id="KW-1185">Reference proteome</keyword>
<dbReference type="Pfam" id="PF00528">
    <property type="entry name" value="BPD_transp_1"/>
    <property type="match status" value="1"/>
</dbReference>
<keyword evidence="5 10" id="KW-0500">Molybdenum</keyword>
<evidence type="ECO:0000256" key="2">
    <source>
        <dbReference type="ARBA" id="ARBA00007069"/>
    </source>
</evidence>
<dbReference type="PANTHER" id="PTHR30183:SF3">
    <property type="entry name" value="MOLYBDENUM TRANSPORT SYSTEM PERMEASE PROTEIN MODB"/>
    <property type="match status" value="1"/>
</dbReference>
<reference evidence="12" key="1">
    <citation type="submission" date="2021-03" db="EMBL/GenBank/DDBJ databases">
        <title>Taxonomic study of Clostridium polyendosporum from meadow-gley soil under rice.</title>
        <authorList>
            <person name="Kobayashi H."/>
            <person name="Tanizawa Y."/>
            <person name="Yagura M."/>
        </authorList>
    </citation>
    <scope>NUCLEOTIDE SEQUENCE</scope>
    <source>
        <strain evidence="12">JCM 30710</strain>
    </source>
</reference>
<feature type="domain" description="ABC transmembrane type-1" evidence="11">
    <location>
        <begin position="8"/>
        <end position="211"/>
    </location>
</feature>
<keyword evidence="6 9" id="KW-0812">Transmembrane</keyword>
<evidence type="ECO:0000256" key="6">
    <source>
        <dbReference type="ARBA" id="ARBA00022692"/>
    </source>
</evidence>
<dbReference type="PANTHER" id="PTHR30183">
    <property type="entry name" value="MOLYBDENUM TRANSPORT SYSTEM PERMEASE PROTEIN MODB"/>
    <property type="match status" value="1"/>
</dbReference>
<feature type="transmembrane region" description="Helical" evidence="9">
    <location>
        <begin position="15"/>
        <end position="34"/>
    </location>
</feature>
<sequence length="228" mass="24986">MGIDVSPILISLKTALTATIITFFIGIFTAQIMTNYNGKFKGIIDAIFTLPLVLPPTVVGFFLLLLFGKNGPFGKALQQIGIQLIFSWPATVIAAVVVAFPLMYKTTRAAFEQIDTNIINAARTLGLCEWSIFWRIIVPIAWPGIAAATILAFTRALGEFGATLMIAGNIPGKTQTIPIAIFFAAEGGEMTKALMWVIIIMSISFIVIVLMNYWSEYQRKIMIGRGKM</sequence>
<dbReference type="EMBL" id="BOPZ01000003">
    <property type="protein sequence ID" value="GIM27777.1"/>
    <property type="molecule type" value="Genomic_DNA"/>
</dbReference>
<evidence type="ECO:0000313" key="13">
    <source>
        <dbReference type="Proteomes" id="UP000679179"/>
    </source>
</evidence>
<keyword evidence="8 9" id="KW-0472">Membrane</keyword>
<dbReference type="CDD" id="cd06261">
    <property type="entry name" value="TM_PBP2"/>
    <property type="match status" value="1"/>
</dbReference>
<evidence type="ECO:0000259" key="11">
    <source>
        <dbReference type="PROSITE" id="PS50928"/>
    </source>
</evidence>
<comment type="similarity">
    <text evidence="2 10">Belongs to the binding-protein-dependent transport system permease family. CysTW subfamily.</text>
</comment>
<dbReference type="InterPro" id="IPR011867">
    <property type="entry name" value="ModB_ABC"/>
</dbReference>
<dbReference type="SUPFAM" id="SSF161098">
    <property type="entry name" value="MetI-like"/>
    <property type="match status" value="1"/>
</dbReference>
<dbReference type="AlphaFoldDB" id="A0A919RWK3"/>
<evidence type="ECO:0000256" key="7">
    <source>
        <dbReference type="ARBA" id="ARBA00022989"/>
    </source>
</evidence>
<comment type="function">
    <text evidence="10">Part of the binding-protein-dependent transport system for molybdenum; probably responsible for the translocation of the substrate across the membrane.</text>
</comment>
<dbReference type="NCBIfam" id="TIGR02141">
    <property type="entry name" value="modB_ABC"/>
    <property type="match status" value="1"/>
</dbReference>
<evidence type="ECO:0000313" key="12">
    <source>
        <dbReference type="EMBL" id="GIM27777.1"/>
    </source>
</evidence>
<dbReference type="GO" id="GO:0005886">
    <property type="term" value="C:plasma membrane"/>
    <property type="evidence" value="ECO:0007669"/>
    <property type="project" value="UniProtKB-SubCell"/>
</dbReference>
<feature type="transmembrane region" description="Helical" evidence="9">
    <location>
        <begin position="132"/>
        <end position="153"/>
    </location>
</feature>
<keyword evidence="3 9" id="KW-0813">Transport</keyword>
<dbReference type="Proteomes" id="UP000679179">
    <property type="component" value="Unassembled WGS sequence"/>
</dbReference>
<comment type="subcellular location">
    <subcellularLocation>
        <location evidence="1 9">Cell membrane</location>
        <topology evidence="1 9">Multi-pass membrane protein</topology>
    </subcellularLocation>
</comment>
<evidence type="ECO:0000256" key="10">
    <source>
        <dbReference type="RuleBase" id="RU365097"/>
    </source>
</evidence>
<feature type="transmembrane region" description="Helical" evidence="9">
    <location>
        <begin position="80"/>
        <end position="104"/>
    </location>
</feature>
<evidence type="ECO:0000256" key="5">
    <source>
        <dbReference type="ARBA" id="ARBA00022505"/>
    </source>
</evidence>
<dbReference type="InterPro" id="IPR035906">
    <property type="entry name" value="MetI-like_sf"/>
</dbReference>
<feature type="transmembrane region" description="Helical" evidence="9">
    <location>
        <begin position="193"/>
        <end position="215"/>
    </location>
</feature>
<protein>
    <recommendedName>
        <fullName evidence="10">Molybdenum transport system permease</fullName>
    </recommendedName>
</protein>
<evidence type="ECO:0000256" key="1">
    <source>
        <dbReference type="ARBA" id="ARBA00004651"/>
    </source>
</evidence>
<dbReference type="GO" id="GO:0015098">
    <property type="term" value="F:molybdate ion transmembrane transporter activity"/>
    <property type="evidence" value="ECO:0007669"/>
    <property type="project" value="UniProtKB-UniRule"/>
</dbReference>
<proteinExistence type="inferred from homology"/>
<evidence type="ECO:0000256" key="4">
    <source>
        <dbReference type="ARBA" id="ARBA00022475"/>
    </source>
</evidence>
<dbReference type="InterPro" id="IPR000515">
    <property type="entry name" value="MetI-like"/>
</dbReference>
<name>A0A919RWK3_9CLOT</name>
<keyword evidence="7 9" id="KW-1133">Transmembrane helix</keyword>
<evidence type="ECO:0000256" key="9">
    <source>
        <dbReference type="RuleBase" id="RU363032"/>
    </source>
</evidence>
<organism evidence="12 13">
    <name type="scientific">Clostridium polyendosporum</name>
    <dbReference type="NCBI Taxonomy" id="69208"/>
    <lineage>
        <taxon>Bacteria</taxon>
        <taxon>Bacillati</taxon>
        <taxon>Bacillota</taxon>
        <taxon>Clostridia</taxon>
        <taxon>Eubacteriales</taxon>
        <taxon>Clostridiaceae</taxon>
        <taxon>Clostridium</taxon>
    </lineage>
</organism>
<accession>A0A919RWK3</accession>
<evidence type="ECO:0000256" key="8">
    <source>
        <dbReference type="ARBA" id="ARBA00023136"/>
    </source>
</evidence>
<dbReference type="PROSITE" id="PS50928">
    <property type="entry name" value="ABC_TM1"/>
    <property type="match status" value="1"/>
</dbReference>
<keyword evidence="4 10" id="KW-1003">Cell membrane</keyword>